<dbReference type="Proteomes" id="UP001500929">
    <property type="component" value="Unassembled WGS sequence"/>
</dbReference>
<organism evidence="3 4">
    <name type="scientific">Herbiconiux moechotypicola</name>
    <dbReference type="NCBI Taxonomy" id="637393"/>
    <lineage>
        <taxon>Bacteria</taxon>
        <taxon>Bacillati</taxon>
        <taxon>Actinomycetota</taxon>
        <taxon>Actinomycetes</taxon>
        <taxon>Micrococcales</taxon>
        <taxon>Microbacteriaceae</taxon>
        <taxon>Herbiconiux</taxon>
    </lineage>
</organism>
<keyword evidence="2" id="KW-0472">Membrane</keyword>
<proteinExistence type="predicted"/>
<comment type="caution">
    <text evidence="3">The sequence shown here is derived from an EMBL/GenBank/DDBJ whole genome shotgun (WGS) entry which is preliminary data.</text>
</comment>
<keyword evidence="2" id="KW-0812">Transmembrane</keyword>
<feature type="transmembrane region" description="Helical" evidence="2">
    <location>
        <begin position="116"/>
        <end position="137"/>
    </location>
</feature>
<feature type="transmembrane region" description="Helical" evidence="2">
    <location>
        <begin position="51"/>
        <end position="70"/>
    </location>
</feature>
<evidence type="ECO:0000256" key="2">
    <source>
        <dbReference type="SAM" id="Phobius"/>
    </source>
</evidence>
<evidence type="ECO:0000313" key="3">
    <source>
        <dbReference type="EMBL" id="GAA2231404.1"/>
    </source>
</evidence>
<reference evidence="4" key="1">
    <citation type="journal article" date="2019" name="Int. J. Syst. Evol. Microbiol.">
        <title>The Global Catalogue of Microorganisms (GCM) 10K type strain sequencing project: providing services to taxonomists for standard genome sequencing and annotation.</title>
        <authorList>
            <consortium name="The Broad Institute Genomics Platform"/>
            <consortium name="The Broad Institute Genome Sequencing Center for Infectious Disease"/>
            <person name="Wu L."/>
            <person name="Ma J."/>
        </authorList>
    </citation>
    <scope>NUCLEOTIDE SEQUENCE [LARGE SCALE GENOMIC DNA]</scope>
    <source>
        <strain evidence="4">JCM 16117</strain>
    </source>
</reference>
<name>A0ABP5QFK5_9MICO</name>
<evidence type="ECO:0000256" key="1">
    <source>
        <dbReference type="SAM" id="MobiDB-lite"/>
    </source>
</evidence>
<accession>A0ABP5QFK5</accession>
<evidence type="ECO:0000313" key="4">
    <source>
        <dbReference type="Proteomes" id="UP001500929"/>
    </source>
</evidence>
<feature type="region of interest" description="Disordered" evidence="1">
    <location>
        <begin position="1"/>
        <end position="28"/>
    </location>
</feature>
<feature type="transmembrane region" description="Helical" evidence="2">
    <location>
        <begin position="76"/>
        <end position="95"/>
    </location>
</feature>
<keyword evidence="4" id="KW-1185">Reference proteome</keyword>
<protein>
    <recommendedName>
        <fullName evidence="5">Integral membrane protein</fullName>
    </recommendedName>
</protein>
<dbReference type="EMBL" id="BAAAQY010000004">
    <property type="protein sequence ID" value="GAA2231404.1"/>
    <property type="molecule type" value="Genomic_DNA"/>
</dbReference>
<feature type="transmembrane region" description="Helical" evidence="2">
    <location>
        <begin position="143"/>
        <end position="165"/>
    </location>
</feature>
<feature type="transmembrane region" description="Helical" evidence="2">
    <location>
        <begin position="177"/>
        <end position="202"/>
    </location>
</feature>
<keyword evidence="2" id="KW-1133">Transmembrane helix</keyword>
<feature type="transmembrane region" description="Helical" evidence="2">
    <location>
        <begin position="208"/>
        <end position="229"/>
    </location>
</feature>
<feature type="compositionally biased region" description="Basic and acidic residues" evidence="1">
    <location>
        <begin position="8"/>
        <end position="17"/>
    </location>
</feature>
<dbReference type="RefSeq" id="WP_259479035.1">
    <property type="nucleotide sequence ID" value="NZ_BAAAQY010000004.1"/>
</dbReference>
<gene>
    <name evidence="3" type="ORF">GCM10009851_15360</name>
</gene>
<sequence length="258" mass="25849">MSQLIGGRDARGADAPDARGAGRGSGADARLQPETLQAMLARSARRVWWELPRVLAVGALWAASLLPGVLSAVVAAPWWIVVIAIAPAFIGLTGVARYGALVVTGGKPLVREALRLDLMLGLTLAAGAAVVAAVIAAGGAVMYAGFGIGAGVAVLAPLALAYGAVRERRGLTAWRGAIILAAYRPSTALTLLALGCLSGFAIVATAGVLVLVVPVLLAAFGAAAAGALLDEIDSAQAASATRSAGSTIGRDDRMRRAG</sequence>
<evidence type="ECO:0008006" key="5">
    <source>
        <dbReference type="Google" id="ProtNLM"/>
    </source>
</evidence>